<gene>
    <name evidence="2" type="ORF">C8E02_0539</name>
</gene>
<protein>
    <submittedName>
        <fullName evidence="2">Uncharacterized protein</fullName>
    </submittedName>
</protein>
<feature type="transmembrane region" description="Helical" evidence="1">
    <location>
        <begin position="90"/>
        <end position="110"/>
    </location>
</feature>
<name>A0A495BHT3_VOGIN</name>
<keyword evidence="1" id="KW-0472">Membrane</keyword>
<keyword evidence="1" id="KW-1133">Transmembrane helix</keyword>
<feature type="transmembrane region" description="Helical" evidence="1">
    <location>
        <begin position="38"/>
        <end position="59"/>
    </location>
</feature>
<dbReference type="Proteomes" id="UP000279384">
    <property type="component" value="Unassembled WGS sequence"/>
</dbReference>
<keyword evidence="1" id="KW-0812">Transmembrane</keyword>
<sequence length="206" mass="22703">MPGWPRARYWGRRGCWSVRALFNRSAKCSEITGTHPSYGHFLICVPAQILSLGGLGIGCARIRKQLFWCWVLSFFSSFHLHFAPMKLLRLMFSLVLMLAIPFLGTSALAMPQISPCPMQSDMAHGMGMSADHDCCQMDKVTSQKSSKAKSSTTCKPGQECKLGQVFSPVLASLAFQALPADSVVTIYPDIVIHSHDPSGLWRPPQS</sequence>
<evidence type="ECO:0000313" key="3">
    <source>
        <dbReference type="Proteomes" id="UP000279384"/>
    </source>
</evidence>
<comment type="caution">
    <text evidence="2">The sequence shown here is derived from an EMBL/GenBank/DDBJ whole genome shotgun (WGS) entry which is preliminary data.</text>
</comment>
<evidence type="ECO:0000313" key="2">
    <source>
        <dbReference type="EMBL" id="RKQ60786.1"/>
    </source>
</evidence>
<feature type="transmembrane region" description="Helical" evidence="1">
    <location>
        <begin position="66"/>
        <end position="84"/>
    </location>
</feature>
<dbReference type="AlphaFoldDB" id="A0A495BHT3"/>
<proteinExistence type="predicted"/>
<accession>A0A495BHT3</accession>
<dbReference type="EMBL" id="RBID01000011">
    <property type="protein sequence ID" value="RKQ60786.1"/>
    <property type="molecule type" value="Genomic_DNA"/>
</dbReference>
<organism evidence="2 3">
    <name type="scientific">Vogesella indigofera</name>
    <name type="common">Pseudomonas indigofera</name>
    <dbReference type="NCBI Taxonomy" id="45465"/>
    <lineage>
        <taxon>Bacteria</taxon>
        <taxon>Pseudomonadati</taxon>
        <taxon>Pseudomonadota</taxon>
        <taxon>Betaproteobacteria</taxon>
        <taxon>Neisseriales</taxon>
        <taxon>Chromobacteriaceae</taxon>
        <taxon>Vogesella</taxon>
    </lineage>
</organism>
<reference evidence="2 3" key="1">
    <citation type="submission" date="2018-10" db="EMBL/GenBank/DDBJ databases">
        <title>Genomic Encyclopedia of Type Strains, Phase IV (KMG-IV): sequencing the most valuable type-strain genomes for metagenomic binning, comparative biology and taxonomic classification.</title>
        <authorList>
            <person name="Goeker M."/>
        </authorList>
    </citation>
    <scope>NUCLEOTIDE SEQUENCE [LARGE SCALE GENOMIC DNA]</scope>
    <source>
        <strain evidence="2 3">DSM 3303</strain>
    </source>
</reference>
<evidence type="ECO:0000256" key="1">
    <source>
        <dbReference type="SAM" id="Phobius"/>
    </source>
</evidence>